<keyword evidence="2" id="KW-1185">Reference proteome</keyword>
<dbReference type="OrthoDB" id="2507659at2759"/>
<dbReference type="EMBL" id="AVOT02018136">
    <property type="protein sequence ID" value="MBW0504796.1"/>
    <property type="molecule type" value="Genomic_DNA"/>
</dbReference>
<dbReference type="InterPro" id="IPR004242">
    <property type="entry name" value="Transposase_21"/>
</dbReference>
<dbReference type="PANTHER" id="PTHR46579:SF2">
    <property type="entry name" value="C2H2-TYPE DOMAIN-CONTAINING PROTEIN"/>
    <property type="match status" value="1"/>
</dbReference>
<dbReference type="Proteomes" id="UP000765509">
    <property type="component" value="Unassembled WGS sequence"/>
</dbReference>
<reference evidence="1" key="1">
    <citation type="submission" date="2021-03" db="EMBL/GenBank/DDBJ databases">
        <title>Draft genome sequence of rust myrtle Austropuccinia psidii MF-1, a brazilian biotype.</title>
        <authorList>
            <person name="Quecine M.C."/>
            <person name="Pachon D.M.R."/>
            <person name="Bonatelli M.L."/>
            <person name="Correr F.H."/>
            <person name="Franceschini L.M."/>
            <person name="Leite T.F."/>
            <person name="Margarido G.R.A."/>
            <person name="Almeida C.A."/>
            <person name="Ferrarezi J.A."/>
            <person name="Labate C.A."/>
        </authorList>
    </citation>
    <scope>NUCLEOTIDE SEQUENCE</scope>
    <source>
        <strain evidence="1">MF-1</strain>
    </source>
</reference>
<sequence>MIHDLLSLHIEAQNNSEVTDIWQGEIWKNFKGNQESPFITEPGNLELSLYVYWFNAFGNSSCNSRTGAIMLACLNLPPEVHMNPENIYIPSIIPGSKEPNDEQLNDLLRPLVEELKELWKGIYFFPTSKSKSGEAIQLAIFTFIGDIVAIRNMAGFILHSGSRFWIFCTIHKDHIEDIETDLWPSRKLRSHKISVDSWLNFSTVTEPASFFNEKGVRYSILEDLSYWDASKMVSLDIMHNLLLGVVKDNSFLSYLFQSQCGRIKEIIQKNWEFLRMVPQIVMILK</sequence>
<comment type="caution">
    <text evidence="1">The sequence shown here is derived from an EMBL/GenBank/DDBJ whole genome shotgun (WGS) entry which is preliminary data.</text>
</comment>
<evidence type="ECO:0000313" key="2">
    <source>
        <dbReference type="Proteomes" id="UP000765509"/>
    </source>
</evidence>
<name>A0A9Q3DIJ2_9BASI</name>
<accession>A0A9Q3DIJ2</accession>
<dbReference type="Pfam" id="PF02992">
    <property type="entry name" value="Transposase_21"/>
    <property type="match status" value="1"/>
</dbReference>
<organism evidence="1 2">
    <name type="scientific">Austropuccinia psidii MF-1</name>
    <dbReference type="NCBI Taxonomy" id="1389203"/>
    <lineage>
        <taxon>Eukaryota</taxon>
        <taxon>Fungi</taxon>
        <taxon>Dikarya</taxon>
        <taxon>Basidiomycota</taxon>
        <taxon>Pucciniomycotina</taxon>
        <taxon>Pucciniomycetes</taxon>
        <taxon>Pucciniales</taxon>
        <taxon>Sphaerophragmiaceae</taxon>
        <taxon>Austropuccinia</taxon>
    </lineage>
</organism>
<dbReference type="AlphaFoldDB" id="A0A9Q3DIJ2"/>
<dbReference type="PANTHER" id="PTHR46579">
    <property type="entry name" value="F5/8 TYPE C DOMAIN-CONTAINING PROTEIN-RELATED"/>
    <property type="match status" value="1"/>
</dbReference>
<protein>
    <submittedName>
        <fullName evidence="1">Uncharacterized protein</fullName>
    </submittedName>
</protein>
<evidence type="ECO:0000313" key="1">
    <source>
        <dbReference type="EMBL" id="MBW0504796.1"/>
    </source>
</evidence>
<proteinExistence type="predicted"/>
<gene>
    <name evidence="1" type="ORF">O181_044511</name>
</gene>